<dbReference type="PANTHER" id="PTHR34676:SF8">
    <property type="entry name" value="TRANSMEMBRANE PROTEIN"/>
    <property type="match status" value="1"/>
</dbReference>
<name>A0A182BFB8_LUPAN</name>
<proteinExistence type="predicted"/>
<protein>
    <recommendedName>
        <fullName evidence="2">UBN2_3 domain-containing protein</fullName>
    </recommendedName>
</protein>
<dbReference type="AlphaFoldDB" id="A0A182BFB8"/>
<evidence type="ECO:0000313" key="1">
    <source>
        <dbReference type="EMBL" id="AMK47988.1"/>
    </source>
</evidence>
<sequence>MKIFIEAIDSEIWESIVNGPFVPQHLVDDEPKDKPKSLWTDDEHKKVQYNLRAKHIITSTLSYDEFFWVLQWQSAKEMWDTLQVTHEGTSEVKCARLNALTHEYGLFRMLPNESIGDMQKHFTHIVNHLVALDKLFNK</sequence>
<evidence type="ECO:0008006" key="2">
    <source>
        <dbReference type="Google" id="ProtNLM"/>
    </source>
</evidence>
<reference evidence="1" key="1">
    <citation type="journal article" date="2016" name="Chromosome Res.">
        <title>Integration of Lupinus angustifolius L. (narrow-leafed lupin) genome maps and comparative mapping within legumes.</title>
        <authorList>
            <person name="Wyrwa K."/>
            <person name="Ksiazkiewicz M."/>
            <person name="Szczepaniak A."/>
            <person name="Susek K."/>
            <person name="Podkowinski J."/>
            <person name="Naganowska B."/>
        </authorList>
    </citation>
    <scope>NUCLEOTIDE SEQUENCE</scope>
</reference>
<dbReference type="EMBL" id="KU678220">
    <property type="protein sequence ID" value="AMK47988.1"/>
    <property type="molecule type" value="Genomic_DNA"/>
</dbReference>
<dbReference type="PANTHER" id="PTHR34676">
    <property type="entry name" value="DUF4219 DOMAIN-CONTAINING PROTEIN-RELATED"/>
    <property type="match status" value="1"/>
</dbReference>
<dbReference type="Pfam" id="PF14223">
    <property type="entry name" value="Retrotran_gag_2"/>
    <property type="match status" value="1"/>
</dbReference>
<accession>A0A182BFB8</accession>
<organism evidence="1">
    <name type="scientific">Lupinus angustifolius</name>
    <name type="common">Narrow-leaved blue lupine</name>
    <dbReference type="NCBI Taxonomy" id="3871"/>
    <lineage>
        <taxon>Eukaryota</taxon>
        <taxon>Viridiplantae</taxon>
        <taxon>Streptophyta</taxon>
        <taxon>Embryophyta</taxon>
        <taxon>Tracheophyta</taxon>
        <taxon>Spermatophyta</taxon>
        <taxon>Magnoliopsida</taxon>
        <taxon>eudicotyledons</taxon>
        <taxon>Gunneridae</taxon>
        <taxon>Pentapetalae</taxon>
        <taxon>rosids</taxon>
        <taxon>fabids</taxon>
        <taxon>Fabales</taxon>
        <taxon>Fabaceae</taxon>
        <taxon>Papilionoideae</taxon>
        <taxon>50 kb inversion clade</taxon>
        <taxon>genistoids sensu lato</taxon>
        <taxon>core genistoids</taxon>
        <taxon>Genisteae</taxon>
        <taxon>Lupinus</taxon>
    </lineage>
</organism>